<dbReference type="AlphaFoldDB" id="A0A2S2DDI1"/>
<feature type="region of interest" description="Disordered" evidence="1">
    <location>
        <begin position="394"/>
        <end position="431"/>
    </location>
</feature>
<gene>
    <name evidence="2" type="ORF">DIR46_02375</name>
</gene>
<feature type="region of interest" description="Disordered" evidence="1">
    <location>
        <begin position="347"/>
        <end position="372"/>
    </location>
</feature>
<evidence type="ECO:0000313" key="3">
    <source>
        <dbReference type="Proteomes" id="UP000245820"/>
    </source>
</evidence>
<dbReference type="KEGG" id="mtim:DIR46_02375"/>
<feature type="compositionally biased region" description="Low complexity" evidence="1">
    <location>
        <begin position="400"/>
        <end position="417"/>
    </location>
</feature>
<reference evidence="2 3" key="1">
    <citation type="submission" date="2018-05" db="EMBL/GenBank/DDBJ databases">
        <title>Complete genome sequence of Massilia oculi sp. nov. CCUG 43427T (=DSM 26321T), the type strain of M. oculi, and comparison with genome sequences of other Massilia strains.</title>
        <authorList>
            <person name="Zhu B."/>
        </authorList>
    </citation>
    <scope>NUCLEOTIDE SEQUENCE [LARGE SCALE GENOMIC DNA]</scope>
    <source>
        <strain evidence="2 3">CCUG 43427</strain>
    </source>
</reference>
<keyword evidence="3" id="KW-1185">Reference proteome</keyword>
<protein>
    <submittedName>
        <fullName evidence="2">Uncharacterized protein</fullName>
    </submittedName>
</protein>
<proteinExistence type="predicted"/>
<evidence type="ECO:0000256" key="1">
    <source>
        <dbReference type="SAM" id="MobiDB-lite"/>
    </source>
</evidence>
<dbReference type="Proteomes" id="UP000245820">
    <property type="component" value="Chromosome"/>
</dbReference>
<evidence type="ECO:0000313" key="2">
    <source>
        <dbReference type="EMBL" id="AWL03411.1"/>
    </source>
</evidence>
<feature type="compositionally biased region" description="Basic residues" evidence="1">
    <location>
        <begin position="362"/>
        <end position="372"/>
    </location>
</feature>
<name>A0A2S2DDI1_9BURK</name>
<dbReference type="EMBL" id="CP029343">
    <property type="protein sequence ID" value="AWL03411.1"/>
    <property type="molecule type" value="Genomic_DNA"/>
</dbReference>
<sequence length="431" mass="43761">MGLSGQGGVLGGLESLLGNGGSSLAGQSNSFLNSNAGQILNNGLAGSNALMSGQFNAPAIQGAQVQAPSQNGINLSPTFQSLLGGGDTSALMKSLQAGNALAGAQFQQNQQNLTDNLQRSILPGIRGGAIAAGQYGGSRQGIAEGLAISDLTKQLNNSNTQFGLGATAANSSALANAYENGQNRALSAAQGLSGQQYGVASQDAAARQAADNTNVQALLATRGQNSNNLATGIGLQQGLLGGAANYSNTDLGRLGMGSGILAPFLGAGATSTNNSTTTNTTTGNVSQPLYNSTAGNALGGALLGSQLGGMFGGGAGGTTGTLGSLFGSGGWAPAAAISKETSWQDYSTSSAATRNPRACSPPRRRFSRPRARRALRPAWARSWAAASWLASRPRSRRSRLPSSSRCARCRSRTPNPTWRRRRRSASARRTC</sequence>
<feature type="compositionally biased region" description="Basic residues" evidence="1">
    <location>
        <begin position="418"/>
        <end position="431"/>
    </location>
</feature>
<dbReference type="OrthoDB" id="8759830at2"/>
<accession>A0A2S2DDI1</accession>
<organism evidence="2 3">
    <name type="scientific">Massilia oculi</name>
    <dbReference type="NCBI Taxonomy" id="945844"/>
    <lineage>
        <taxon>Bacteria</taxon>
        <taxon>Pseudomonadati</taxon>
        <taxon>Pseudomonadota</taxon>
        <taxon>Betaproteobacteria</taxon>
        <taxon>Burkholderiales</taxon>
        <taxon>Oxalobacteraceae</taxon>
        <taxon>Telluria group</taxon>
        <taxon>Massilia</taxon>
    </lineage>
</organism>